<dbReference type="SUPFAM" id="SSF46785">
    <property type="entry name" value="Winged helix' DNA-binding domain"/>
    <property type="match status" value="1"/>
</dbReference>
<name>A0ABU0E3K8_9FIRM</name>
<keyword evidence="3" id="KW-0238">DNA-binding</keyword>
<reference evidence="3 4" key="1">
    <citation type="submission" date="2023-07" db="EMBL/GenBank/DDBJ databases">
        <title>Genomic Encyclopedia of Type Strains, Phase IV (KMG-IV): sequencing the most valuable type-strain genomes for metagenomic binning, comparative biology and taxonomic classification.</title>
        <authorList>
            <person name="Goeker M."/>
        </authorList>
    </citation>
    <scope>NUCLEOTIDE SEQUENCE [LARGE SCALE GENOMIC DNA]</scope>
    <source>
        <strain evidence="3 4">DSM 16784</strain>
    </source>
</reference>
<evidence type="ECO:0000313" key="4">
    <source>
        <dbReference type="Proteomes" id="UP001230220"/>
    </source>
</evidence>
<keyword evidence="1" id="KW-0175">Coiled coil</keyword>
<dbReference type="PANTHER" id="PTHR33164:SF43">
    <property type="entry name" value="HTH-TYPE TRANSCRIPTIONAL REPRESSOR YETL"/>
    <property type="match status" value="1"/>
</dbReference>
<dbReference type="PANTHER" id="PTHR33164">
    <property type="entry name" value="TRANSCRIPTIONAL REGULATOR, MARR FAMILY"/>
    <property type="match status" value="1"/>
</dbReference>
<dbReference type="Pfam" id="PF13601">
    <property type="entry name" value="HTH_34"/>
    <property type="match status" value="1"/>
</dbReference>
<accession>A0ABU0E3K8</accession>
<keyword evidence="4" id="KW-1185">Reference proteome</keyword>
<evidence type="ECO:0000256" key="1">
    <source>
        <dbReference type="SAM" id="Coils"/>
    </source>
</evidence>
<evidence type="ECO:0000259" key="2">
    <source>
        <dbReference type="PROSITE" id="PS50995"/>
    </source>
</evidence>
<dbReference type="GO" id="GO:0003677">
    <property type="term" value="F:DNA binding"/>
    <property type="evidence" value="ECO:0007669"/>
    <property type="project" value="UniProtKB-KW"/>
</dbReference>
<dbReference type="PROSITE" id="PS50995">
    <property type="entry name" value="HTH_MARR_2"/>
    <property type="match status" value="1"/>
</dbReference>
<protein>
    <submittedName>
        <fullName evidence="3">DNA-binding MarR family transcriptional regulator</fullName>
    </submittedName>
</protein>
<dbReference type="InterPro" id="IPR027395">
    <property type="entry name" value="WH_DNA-bd_dom"/>
</dbReference>
<proteinExistence type="predicted"/>
<sequence length="144" mass="16924">MDEKKIEEVELISYRIQDTAMALMASFFEKYKISYIELRVIRICDSHDKMTLNKLSEVLNKAAANLSVVVTKLSENKMLKKKISKVDRRITYIEITDKGRKISKESYEHFFDLVNDDLGDELDELIQSLKKYDEKLSSYMKLKI</sequence>
<organism evidence="3 4">
    <name type="scientific">Breznakia pachnodae</name>
    <dbReference type="NCBI Taxonomy" id="265178"/>
    <lineage>
        <taxon>Bacteria</taxon>
        <taxon>Bacillati</taxon>
        <taxon>Bacillota</taxon>
        <taxon>Erysipelotrichia</taxon>
        <taxon>Erysipelotrichales</taxon>
        <taxon>Erysipelotrichaceae</taxon>
        <taxon>Breznakia</taxon>
    </lineage>
</organism>
<feature type="coiled-coil region" evidence="1">
    <location>
        <begin position="115"/>
        <end position="142"/>
    </location>
</feature>
<dbReference type="InterPro" id="IPR036390">
    <property type="entry name" value="WH_DNA-bd_sf"/>
</dbReference>
<comment type="caution">
    <text evidence="3">The sequence shown here is derived from an EMBL/GenBank/DDBJ whole genome shotgun (WGS) entry which is preliminary data.</text>
</comment>
<feature type="domain" description="HTH marR-type" evidence="2">
    <location>
        <begin position="1"/>
        <end position="134"/>
    </location>
</feature>
<dbReference type="InterPro" id="IPR000835">
    <property type="entry name" value="HTH_MarR-typ"/>
</dbReference>
<dbReference type="Gene3D" id="1.10.10.10">
    <property type="entry name" value="Winged helix-like DNA-binding domain superfamily/Winged helix DNA-binding domain"/>
    <property type="match status" value="1"/>
</dbReference>
<evidence type="ECO:0000313" key="3">
    <source>
        <dbReference type="EMBL" id="MDQ0361487.1"/>
    </source>
</evidence>
<dbReference type="EMBL" id="JAUSUR010000004">
    <property type="protein sequence ID" value="MDQ0361487.1"/>
    <property type="molecule type" value="Genomic_DNA"/>
</dbReference>
<dbReference type="SMART" id="SM00347">
    <property type="entry name" value="HTH_MARR"/>
    <property type="match status" value="1"/>
</dbReference>
<dbReference type="Proteomes" id="UP001230220">
    <property type="component" value="Unassembled WGS sequence"/>
</dbReference>
<dbReference type="InterPro" id="IPR039422">
    <property type="entry name" value="MarR/SlyA-like"/>
</dbReference>
<gene>
    <name evidence="3" type="ORF">J2S15_002237</name>
</gene>
<dbReference type="InterPro" id="IPR036388">
    <property type="entry name" value="WH-like_DNA-bd_sf"/>
</dbReference>
<dbReference type="RefSeq" id="WP_307408258.1">
    <property type="nucleotide sequence ID" value="NZ_JAUSUR010000004.1"/>
</dbReference>